<dbReference type="OrthoDB" id="517007at2"/>
<evidence type="ECO:0000313" key="4">
    <source>
        <dbReference type="EMBL" id="CAA0105365.1"/>
    </source>
</evidence>
<dbReference type="PRINTS" id="PR00080">
    <property type="entry name" value="SDRFAMILY"/>
</dbReference>
<dbReference type="RefSeq" id="WP_159229821.1">
    <property type="nucleotide sequence ID" value="NZ_CACSIP010000010.1"/>
</dbReference>
<reference evidence="4 5" key="1">
    <citation type="submission" date="2019-11" db="EMBL/GenBank/DDBJ databases">
        <authorList>
            <person name="Holert J."/>
        </authorList>
    </citation>
    <scope>NUCLEOTIDE SEQUENCE [LARGE SCALE GENOMIC DNA]</scope>
    <source>
        <strain evidence="4">BC8_1</strain>
    </source>
</reference>
<evidence type="ECO:0000256" key="2">
    <source>
        <dbReference type="ARBA" id="ARBA00023002"/>
    </source>
</evidence>
<accession>A0A5S9PMT1</accession>
<sequence>MTSDTLDAEPAVGLAPDQIFDLSGRTALVTGASSGLGVQFALTLQAAGAKVVVAARRMDRLESLCATHPELVAMPCDIADLDSAEAVHRAIEERVGPIDILVNNAGTSIPARAEDEDLSDFRYVMDVNLVGAFRLTQLVGRRMIERGGGNIINVASILGLVAAAPNRQAAYCASKGGLINLTRELAVQWARHGIRVNALAPGFFPSEATAELLDDDAGSSYIRRNTPMARAGRDGELSGALLLLASDAGSFITGQVLAVDGGWTAR</sequence>
<comment type="similarity">
    <text evidence="1">Belongs to the short-chain dehydrogenases/reductases (SDR) family.</text>
</comment>
<dbReference type="SMART" id="SM00822">
    <property type="entry name" value="PKS_KR"/>
    <property type="match status" value="1"/>
</dbReference>
<keyword evidence="5" id="KW-1185">Reference proteome</keyword>
<dbReference type="PRINTS" id="PR00081">
    <property type="entry name" value="GDHRDH"/>
</dbReference>
<proteinExistence type="inferred from homology"/>
<dbReference type="InterPro" id="IPR057326">
    <property type="entry name" value="KR_dom"/>
</dbReference>
<dbReference type="InterPro" id="IPR020904">
    <property type="entry name" value="Sc_DH/Rdtase_CS"/>
</dbReference>
<dbReference type="Pfam" id="PF13561">
    <property type="entry name" value="adh_short_C2"/>
    <property type="match status" value="1"/>
</dbReference>
<feature type="domain" description="Ketoreductase" evidence="3">
    <location>
        <begin position="25"/>
        <end position="202"/>
    </location>
</feature>
<dbReference type="FunFam" id="3.40.50.720:FF:000084">
    <property type="entry name" value="Short-chain dehydrogenase reductase"/>
    <property type="match status" value="1"/>
</dbReference>
<evidence type="ECO:0000256" key="1">
    <source>
        <dbReference type="ARBA" id="ARBA00006484"/>
    </source>
</evidence>
<dbReference type="AlphaFoldDB" id="A0A5S9PMT1"/>
<dbReference type="InterPro" id="IPR002347">
    <property type="entry name" value="SDR_fam"/>
</dbReference>
<evidence type="ECO:0000259" key="3">
    <source>
        <dbReference type="SMART" id="SM00822"/>
    </source>
</evidence>
<dbReference type="Gene3D" id="3.40.50.720">
    <property type="entry name" value="NAD(P)-binding Rossmann-like Domain"/>
    <property type="match status" value="1"/>
</dbReference>
<dbReference type="Proteomes" id="UP000430146">
    <property type="component" value="Unassembled WGS sequence"/>
</dbReference>
<protein>
    <submittedName>
        <fullName evidence="4">Gluconate 5-dehydrogenase</fullName>
        <ecNumber evidence="4">1.1.1.-</ecNumber>
    </submittedName>
</protein>
<name>A0A5S9PMT1_MYCVN</name>
<dbReference type="SUPFAM" id="SSF51735">
    <property type="entry name" value="NAD(P)-binding Rossmann-fold domains"/>
    <property type="match status" value="1"/>
</dbReference>
<evidence type="ECO:0000313" key="5">
    <source>
        <dbReference type="Proteomes" id="UP000430146"/>
    </source>
</evidence>
<dbReference type="PANTHER" id="PTHR42760">
    <property type="entry name" value="SHORT-CHAIN DEHYDROGENASES/REDUCTASES FAMILY MEMBER"/>
    <property type="match status" value="1"/>
</dbReference>
<dbReference type="EMBL" id="CACSIP010000010">
    <property type="protein sequence ID" value="CAA0105365.1"/>
    <property type="molecule type" value="Genomic_DNA"/>
</dbReference>
<keyword evidence="2 4" id="KW-0560">Oxidoreductase</keyword>
<dbReference type="EC" id="1.1.1.-" evidence="4"/>
<dbReference type="InterPro" id="IPR036291">
    <property type="entry name" value="NAD(P)-bd_dom_sf"/>
</dbReference>
<organism evidence="4 5">
    <name type="scientific">Mycolicibacterium vanbaalenii</name>
    <name type="common">Mycobacterium vanbaalenii</name>
    <dbReference type="NCBI Taxonomy" id="110539"/>
    <lineage>
        <taxon>Bacteria</taxon>
        <taxon>Bacillati</taxon>
        <taxon>Actinomycetota</taxon>
        <taxon>Actinomycetes</taxon>
        <taxon>Mycobacteriales</taxon>
        <taxon>Mycobacteriaceae</taxon>
        <taxon>Mycolicibacterium</taxon>
    </lineage>
</organism>
<dbReference type="PROSITE" id="PS00061">
    <property type="entry name" value="ADH_SHORT"/>
    <property type="match status" value="1"/>
</dbReference>
<gene>
    <name evidence="4" type="primary">gno_2</name>
    <name evidence="4" type="ORF">AELLOGFF_03552</name>
</gene>
<dbReference type="GO" id="GO:0016616">
    <property type="term" value="F:oxidoreductase activity, acting on the CH-OH group of donors, NAD or NADP as acceptor"/>
    <property type="evidence" value="ECO:0007669"/>
    <property type="project" value="TreeGrafter"/>
</dbReference>